<dbReference type="Proteomes" id="UP000029692">
    <property type="component" value="Unassembled WGS sequence"/>
</dbReference>
<dbReference type="CDD" id="cd13133">
    <property type="entry name" value="MATE_like_7"/>
    <property type="match status" value="1"/>
</dbReference>
<dbReference type="NCBIfam" id="TIGR00797">
    <property type="entry name" value="matE"/>
    <property type="match status" value="1"/>
</dbReference>
<evidence type="ECO:0000313" key="11">
    <source>
        <dbReference type="EMBL" id="KGE71207.1"/>
    </source>
</evidence>
<evidence type="ECO:0000256" key="6">
    <source>
        <dbReference type="ARBA" id="ARBA00022989"/>
    </source>
</evidence>
<keyword evidence="3" id="KW-0050">Antiport</keyword>
<name>A0A098QXK5_9SPIO</name>
<evidence type="ECO:0000256" key="2">
    <source>
        <dbReference type="ARBA" id="ARBA00022448"/>
    </source>
</evidence>
<dbReference type="GO" id="GO:0006811">
    <property type="term" value="P:monoatomic ion transport"/>
    <property type="evidence" value="ECO:0007669"/>
    <property type="project" value="UniProtKB-KW"/>
</dbReference>
<evidence type="ECO:0000256" key="3">
    <source>
        <dbReference type="ARBA" id="ARBA00022449"/>
    </source>
</evidence>
<dbReference type="PANTHER" id="PTHR43298">
    <property type="entry name" value="MULTIDRUG RESISTANCE PROTEIN NORM-RELATED"/>
    <property type="match status" value="1"/>
</dbReference>
<feature type="transmembrane region" description="Helical" evidence="10">
    <location>
        <begin position="303"/>
        <end position="322"/>
    </location>
</feature>
<feature type="transmembrane region" description="Helical" evidence="10">
    <location>
        <begin position="342"/>
        <end position="360"/>
    </location>
</feature>
<reference evidence="11 12" key="1">
    <citation type="submission" date="2014-05" db="EMBL/GenBank/DDBJ databases">
        <title>De novo Genome Sequence of Spirocheata sp.</title>
        <authorList>
            <person name="Shivani Y."/>
            <person name="Subhash Y."/>
            <person name="Tushar L."/>
            <person name="Sasikala C."/>
            <person name="Ramana C.V."/>
        </authorList>
    </citation>
    <scope>NUCLEOTIDE SEQUENCE [LARGE SCALE GENOMIC DNA]</scope>
    <source>
        <strain evidence="11 12">JC230</strain>
    </source>
</reference>
<feature type="transmembrane region" description="Helical" evidence="10">
    <location>
        <begin position="372"/>
        <end position="395"/>
    </location>
</feature>
<dbReference type="GO" id="GO:0005886">
    <property type="term" value="C:plasma membrane"/>
    <property type="evidence" value="ECO:0007669"/>
    <property type="project" value="UniProtKB-SubCell"/>
</dbReference>
<accession>A0A098QXK5</accession>
<feature type="transmembrane region" description="Helical" evidence="10">
    <location>
        <begin position="219"/>
        <end position="243"/>
    </location>
</feature>
<keyword evidence="6 10" id="KW-1133">Transmembrane helix</keyword>
<dbReference type="InterPro" id="IPR002528">
    <property type="entry name" value="MATE_fam"/>
</dbReference>
<dbReference type="InterPro" id="IPR048279">
    <property type="entry name" value="MdtK-like"/>
</dbReference>
<comment type="subcellular location">
    <subcellularLocation>
        <location evidence="1">Cell membrane</location>
        <topology evidence="1">Multi-pass membrane protein</topology>
    </subcellularLocation>
</comment>
<dbReference type="GO" id="GO:0015297">
    <property type="term" value="F:antiporter activity"/>
    <property type="evidence" value="ECO:0007669"/>
    <property type="project" value="UniProtKB-KW"/>
</dbReference>
<sequence>MIVSQASETVNLFVDRLFLSWLGKEHLAAAMSGGLSSFVFGSFFAGIVGYVNAIVAQFYGSRRYGACVQTIGQGFWLSLFFYPLALGLIPLVLHSFTLAGHSPVQIALESRYFTILMYGSVFLFLRNVFVGFFLGIGKTGVVMLANILGMAINIPLNYVLVFGAFGIPAMGMEGAALGTLGGSLTITLFLGIAYLKHQMYRDHRSSGVWRIRGRLMKKLLRFGVPAGAELFINVFAFNVFLQLMHSYGTDVAAAVTITFNYDMVAFIPMVGLGIATTAMVGQHVGAGDPEGAKKSIFLSLKTGYVYAGIMSLLFVFGAPALVSTFTGGMAGEDAGVRALAEVMIRLAALYTLADITQLVFSGGLRGAGDTRWVMVLSGVLHWIMAGIALLMIRVFRADPMHVWLMFIGFVLTMGIAMFLRYRSGRWKDIPLVEDDHEIDSLAEVE</sequence>
<evidence type="ECO:0000256" key="9">
    <source>
        <dbReference type="ARBA" id="ARBA00031636"/>
    </source>
</evidence>
<keyword evidence="8 10" id="KW-0472">Membrane</keyword>
<feature type="transmembrane region" description="Helical" evidence="10">
    <location>
        <begin position="113"/>
        <end position="135"/>
    </location>
</feature>
<evidence type="ECO:0000256" key="10">
    <source>
        <dbReference type="SAM" id="Phobius"/>
    </source>
</evidence>
<feature type="transmembrane region" description="Helical" evidence="10">
    <location>
        <begin position="401"/>
        <end position="419"/>
    </location>
</feature>
<comment type="caution">
    <text evidence="11">The sequence shown here is derived from an EMBL/GenBank/DDBJ whole genome shotgun (WGS) entry which is preliminary data.</text>
</comment>
<evidence type="ECO:0000256" key="5">
    <source>
        <dbReference type="ARBA" id="ARBA00022692"/>
    </source>
</evidence>
<gene>
    <name evidence="11" type="ORF">DC28_12175</name>
</gene>
<proteinExistence type="predicted"/>
<keyword evidence="12" id="KW-1185">Reference proteome</keyword>
<dbReference type="PIRSF" id="PIRSF006603">
    <property type="entry name" value="DinF"/>
    <property type="match status" value="1"/>
</dbReference>
<keyword evidence="2" id="KW-0813">Transport</keyword>
<dbReference type="Pfam" id="PF01554">
    <property type="entry name" value="MatE"/>
    <property type="match status" value="2"/>
</dbReference>
<feature type="transmembrane region" description="Helical" evidence="10">
    <location>
        <begin position="74"/>
        <end position="93"/>
    </location>
</feature>
<evidence type="ECO:0000313" key="12">
    <source>
        <dbReference type="Proteomes" id="UP000029692"/>
    </source>
</evidence>
<feature type="transmembrane region" description="Helical" evidence="10">
    <location>
        <begin position="175"/>
        <end position="195"/>
    </location>
</feature>
<dbReference type="PANTHER" id="PTHR43298:SF2">
    <property type="entry name" value="FMN_FAD EXPORTER YEEO-RELATED"/>
    <property type="match status" value="1"/>
</dbReference>
<evidence type="ECO:0000256" key="1">
    <source>
        <dbReference type="ARBA" id="ARBA00004651"/>
    </source>
</evidence>
<dbReference type="eggNOG" id="COG0534">
    <property type="taxonomic scope" value="Bacteria"/>
</dbReference>
<evidence type="ECO:0000256" key="8">
    <source>
        <dbReference type="ARBA" id="ARBA00023136"/>
    </source>
</evidence>
<dbReference type="GO" id="GO:0042910">
    <property type="term" value="F:xenobiotic transmembrane transporter activity"/>
    <property type="evidence" value="ECO:0007669"/>
    <property type="project" value="InterPro"/>
</dbReference>
<evidence type="ECO:0000256" key="7">
    <source>
        <dbReference type="ARBA" id="ARBA00023065"/>
    </source>
</evidence>
<organism evidence="11 12">
    <name type="scientific">Spirochaeta lutea</name>
    <dbReference type="NCBI Taxonomy" id="1480694"/>
    <lineage>
        <taxon>Bacteria</taxon>
        <taxon>Pseudomonadati</taxon>
        <taxon>Spirochaetota</taxon>
        <taxon>Spirochaetia</taxon>
        <taxon>Spirochaetales</taxon>
        <taxon>Spirochaetaceae</taxon>
        <taxon>Spirochaeta</taxon>
    </lineage>
</organism>
<keyword evidence="7" id="KW-0406">Ion transport</keyword>
<protein>
    <recommendedName>
        <fullName evidence="9">Multidrug-efflux transporter</fullName>
    </recommendedName>
</protein>
<dbReference type="AlphaFoldDB" id="A0A098QXK5"/>
<dbReference type="STRING" id="1480694.DC28_12175"/>
<feature type="transmembrane region" description="Helical" evidence="10">
    <location>
        <begin position="147"/>
        <end position="169"/>
    </location>
</feature>
<dbReference type="EMBL" id="JNUP01000067">
    <property type="protein sequence ID" value="KGE71207.1"/>
    <property type="molecule type" value="Genomic_DNA"/>
</dbReference>
<keyword evidence="4" id="KW-1003">Cell membrane</keyword>
<dbReference type="InterPro" id="IPR050222">
    <property type="entry name" value="MATE_MdtK"/>
</dbReference>
<keyword evidence="5 10" id="KW-0812">Transmembrane</keyword>
<feature type="transmembrane region" description="Helical" evidence="10">
    <location>
        <begin position="27"/>
        <end position="53"/>
    </location>
</feature>
<evidence type="ECO:0000256" key="4">
    <source>
        <dbReference type="ARBA" id="ARBA00022475"/>
    </source>
</evidence>